<sequence length="169" mass="17849">MKTNWTRSVLSLGTAFAAMASMAWGAGNDRNSIIGAEVVGAGGYSKLGTIVGVARSDPGGPAQLYVVKRTGFFGGRGVIPLSHVEDEMPVPRKDGSTGYRVEVSINKATFNNIANWDKEEALSSYLERLDSILGTVYGLQPATLDGFARNLVVDYGSADRESQSSVAGL</sequence>
<comment type="caution">
    <text evidence="2">The sequence shown here is derived from an EMBL/GenBank/DDBJ whole genome shotgun (WGS) entry which is preliminary data.</text>
</comment>
<keyword evidence="1" id="KW-0732">Signal</keyword>
<accession>A0A927FCY3</accession>
<dbReference type="AlphaFoldDB" id="A0A927FCY3"/>
<dbReference type="InterPro" id="IPR011033">
    <property type="entry name" value="PRC_barrel-like_sf"/>
</dbReference>
<dbReference type="SUPFAM" id="SSF50346">
    <property type="entry name" value="PRC-barrel domain"/>
    <property type="match status" value="1"/>
</dbReference>
<feature type="chain" id="PRO_5036766266" evidence="1">
    <location>
        <begin position="26"/>
        <end position="169"/>
    </location>
</feature>
<reference evidence="2" key="1">
    <citation type="submission" date="2020-09" db="EMBL/GenBank/DDBJ databases">
        <title>Pelagicoccus enzymogenes sp. nov. with an EPS production, isolated from marine sediment.</title>
        <authorList>
            <person name="Feng X."/>
        </authorList>
    </citation>
    <scope>NUCLEOTIDE SEQUENCE</scope>
    <source>
        <strain evidence="2">NFK12</strain>
    </source>
</reference>
<protein>
    <submittedName>
        <fullName evidence="2">Uncharacterized protein</fullName>
    </submittedName>
</protein>
<keyword evidence="3" id="KW-1185">Reference proteome</keyword>
<name>A0A927FCY3_9BACT</name>
<dbReference type="Proteomes" id="UP000622317">
    <property type="component" value="Unassembled WGS sequence"/>
</dbReference>
<dbReference type="EMBL" id="JACYFG010000040">
    <property type="protein sequence ID" value="MBD5781128.1"/>
    <property type="molecule type" value="Genomic_DNA"/>
</dbReference>
<dbReference type="RefSeq" id="WP_191618232.1">
    <property type="nucleotide sequence ID" value="NZ_JACYFG010000040.1"/>
</dbReference>
<gene>
    <name evidence="2" type="ORF">IEN85_16635</name>
</gene>
<proteinExistence type="predicted"/>
<evidence type="ECO:0000313" key="3">
    <source>
        <dbReference type="Proteomes" id="UP000622317"/>
    </source>
</evidence>
<feature type="signal peptide" evidence="1">
    <location>
        <begin position="1"/>
        <end position="25"/>
    </location>
</feature>
<evidence type="ECO:0000313" key="2">
    <source>
        <dbReference type="EMBL" id="MBD5781128.1"/>
    </source>
</evidence>
<evidence type="ECO:0000256" key="1">
    <source>
        <dbReference type="SAM" id="SignalP"/>
    </source>
</evidence>
<organism evidence="2 3">
    <name type="scientific">Pelagicoccus enzymogenes</name>
    <dbReference type="NCBI Taxonomy" id="2773457"/>
    <lineage>
        <taxon>Bacteria</taxon>
        <taxon>Pseudomonadati</taxon>
        <taxon>Verrucomicrobiota</taxon>
        <taxon>Opitutia</taxon>
        <taxon>Puniceicoccales</taxon>
        <taxon>Pelagicoccaceae</taxon>
        <taxon>Pelagicoccus</taxon>
    </lineage>
</organism>